<evidence type="ECO:0008006" key="3">
    <source>
        <dbReference type="Google" id="ProtNLM"/>
    </source>
</evidence>
<dbReference type="AlphaFoldDB" id="A0A812SIU5"/>
<feature type="non-terminal residue" evidence="1">
    <location>
        <position position="1"/>
    </location>
</feature>
<dbReference type="SUPFAM" id="SSF54427">
    <property type="entry name" value="NTF2-like"/>
    <property type="match status" value="1"/>
</dbReference>
<gene>
    <name evidence="1" type="ORF">SNEC2469_LOCUS13782</name>
</gene>
<name>A0A812SIU5_9DINO</name>
<comment type="caution">
    <text evidence="1">The sequence shown here is derived from an EMBL/GenBank/DDBJ whole genome shotgun (WGS) entry which is preliminary data.</text>
</comment>
<dbReference type="InterPro" id="IPR032710">
    <property type="entry name" value="NTF2-like_dom_sf"/>
</dbReference>
<reference evidence="1" key="1">
    <citation type="submission" date="2021-02" db="EMBL/GenBank/DDBJ databases">
        <authorList>
            <person name="Dougan E. K."/>
            <person name="Rhodes N."/>
            <person name="Thang M."/>
            <person name="Chan C."/>
        </authorList>
    </citation>
    <scope>NUCLEOTIDE SEQUENCE</scope>
</reference>
<dbReference type="PANTHER" id="PTHR31723:SF10">
    <property type="entry name" value="PATHOGEN-RELATED PROTEIN"/>
    <property type="match status" value="1"/>
</dbReference>
<dbReference type="InterPro" id="IPR053218">
    <property type="entry name" value="Pathogen-related_defense"/>
</dbReference>
<proteinExistence type="predicted"/>
<dbReference type="Proteomes" id="UP000601435">
    <property type="component" value="Unassembled WGS sequence"/>
</dbReference>
<evidence type="ECO:0000313" key="2">
    <source>
        <dbReference type="Proteomes" id="UP000601435"/>
    </source>
</evidence>
<evidence type="ECO:0000313" key="1">
    <source>
        <dbReference type="EMBL" id="CAE7485533.1"/>
    </source>
</evidence>
<organism evidence="1 2">
    <name type="scientific">Symbiodinium necroappetens</name>
    <dbReference type="NCBI Taxonomy" id="1628268"/>
    <lineage>
        <taxon>Eukaryota</taxon>
        <taxon>Sar</taxon>
        <taxon>Alveolata</taxon>
        <taxon>Dinophyceae</taxon>
        <taxon>Suessiales</taxon>
        <taxon>Symbiodiniaceae</taxon>
        <taxon>Symbiodinium</taxon>
    </lineage>
</organism>
<sequence length="129" mass="14546">FTISANGGPKFNNVEANKVGNYNVLLQGCSSALYDTSCTWEESHETFHHAFAAFPWEVLECFSPPPRVSFSWRHWGHFTGSYEGHQGSGELVEMYGFAVAEVDDQLRLVDVEVYYKADSFLEVMKGLKP</sequence>
<keyword evidence="2" id="KW-1185">Reference proteome</keyword>
<feature type="non-terminal residue" evidence="1">
    <location>
        <position position="129"/>
    </location>
</feature>
<accession>A0A812SIU5</accession>
<dbReference type="PANTHER" id="PTHR31723">
    <property type="entry name" value="PATHOGENESIS-RELATED FAMILY PROTEIN"/>
    <property type="match status" value="1"/>
</dbReference>
<dbReference type="OrthoDB" id="65445at2759"/>
<protein>
    <recommendedName>
        <fullName evidence="3">Pathogen-related protein</fullName>
    </recommendedName>
</protein>
<dbReference type="Gene3D" id="3.10.450.50">
    <property type="match status" value="1"/>
</dbReference>
<dbReference type="EMBL" id="CAJNJA010022021">
    <property type="protein sequence ID" value="CAE7485533.1"/>
    <property type="molecule type" value="Genomic_DNA"/>
</dbReference>